<dbReference type="EMBL" id="JADCKB010000011">
    <property type="protein sequence ID" value="MBE5040125.1"/>
    <property type="molecule type" value="Genomic_DNA"/>
</dbReference>
<feature type="transmembrane region" description="Helical" evidence="3">
    <location>
        <begin position="104"/>
        <end position="122"/>
    </location>
</feature>
<feature type="transmembrane region" description="Helical" evidence="3">
    <location>
        <begin position="43"/>
        <end position="67"/>
    </location>
</feature>
<evidence type="ECO:0000313" key="6">
    <source>
        <dbReference type="Proteomes" id="UP000806542"/>
    </source>
</evidence>
<keyword evidence="2 3" id="KW-1133">Transmembrane helix</keyword>
<gene>
    <name evidence="5" type="ORF">INF28_06585</name>
</gene>
<proteinExistence type="predicted"/>
<dbReference type="RefSeq" id="WP_226392675.1">
    <property type="nucleotide sequence ID" value="NZ_JADCKB010000011.1"/>
</dbReference>
<dbReference type="AlphaFoldDB" id="A0A9D5M0P7"/>
<name>A0A9D5M0P7_9FIRM</name>
<feature type="transmembrane region" description="Helical" evidence="3">
    <location>
        <begin position="73"/>
        <end position="92"/>
    </location>
</feature>
<keyword evidence="4" id="KW-0732">Signal</keyword>
<protein>
    <submittedName>
        <fullName evidence="5">ECF transporter S component</fullName>
    </submittedName>
</protein>
<dbReference type="PANTHER" id="PTHR37815:SF3">
    <property type="entry name" value="UPF0397 PROTEIN SPR0429"/>
    <property type="match status" value="1"/>
</dbReference>
<keyword evidence="1 3" id="KW-0812">Transmembrane</keyword>
<dbReference type="Pfam" id="PF07155">
    <property type="entry name" value="ECF-ribofla_trS"/>
    <property type="match status" value="1"/>
</dbReference>
<evidence type="ECO:0000256" key="2">
    <source>
        <dbReference type="ARBA" id="ARBA00022989"/>
    </source>
</evidence>
<feature type="chain" id="PRO_5038890839" evidence="4">
    <location>
        <begin position="21"/>
        <end position="167"/>
    </location>
</feature>
<dbReference type="Gene3D" id="1.10.1760.20">
    <property type="match status" value="1"/>
</dbReference>
<dbReference type="InterPro" id="IPR009825">
    <property type="entry name" value="ECF_substrate-spec-like"/>
</dbReference>
<feature type="transmembrane region" description="Helical" evidence="3">
    <location>
        <begin position="12"/>
        <end position="31"/>
    </location>
</feature>
<organism evidence="5 6">
    <name type="scientific">Ructibacterium gallinarum</name>
    <dbReference type="NCBI Taxonomy" id="2779355"/>
    <lineage>
        <taxon>Bacteria</taxon>
        <taxon>Bacillati</taxon>
        <taxon>Bacillota</taxon>
        <taxon>Clostridia</taxon>
        <taxon>Eubacteriales</taxon>
        <taxon>Oscillospiraceae</taxon>
        <taxon>Ructibacterium</taxon>
    </lineage>
</organism>
<feature type="signal peptide" evidence="4">
    <location>
        <begin position="1"/>
        <end position="20"/>
    </location>
</feature>
<dbReference type="GO" id="GO:0016020">
    <property type="term" value="C:membrane"/>
    <property type="evidence" value="ECO:0007669"/>
    <property type="project" value="InterPro"/>
</dbReference>
<evidence type="ECO:0000256" key="4">
    <source>
        <dbReference type="SAM" id="SignalP"/>
    </source>
</evidence>
<reference evidence="5" key="1">
    <citation type="submission" date="2020-10" db="EMBL/GenBank/DDBJ databases">
        <title>ChiBAC.</title>
        <authorList>
            <person name="Zenner C."/>
            <person name="Hitch T.C.A."/>
            <person name="Clavel T."/>
        </authorList>
    </citation>
    <scope>NUCLEOTIDE SEQUENCE</scope>
    <source>
        <strain evidence="5">DSM 107454</strain>
    </source>
</reference>
<comment type="caution">
    <text evidence="5">The sequence shown here is derived from an EMBL/GenBank/DDBJ whole genome shotgun (WGS) entry which is preliminary data.</text>
</comment>
<dbReference type="Proteomes" id="UP000806542">
    <property type="component" value="Unassembled WGS sequence"/>
</dbReference>
<evidence type="ECO:0000256" key="3">
    <source>
        <dbReference type="SAM" id="Phobius"/>
    </source>
</evidence>
<feature type="transmembrane region" description="Helical" evidence="3">
    <location>
        <begin position="128"/>
        <end position="157"/>
    </location>
</feature>
<evidence type="ECO:0000313" key="5">
    <source>
        <dbReference type="EMBL" id="MBE5040125.1"/>
    </source>
</evidence>
<accession>A0A9D5M0P7</accession>
<sequence length="167" mass="17779">MKQVLSLKKFVRIAMLTALAAVLTMFPQIPTGTGGYVHFGDSIIYLAAVFMGPWAGAAVGAIGHSIADLMSGYAIFAFPTFVIKGCIGYTVGKIVSGKLQPKRMIMAALAALGIVTFGYFLAEWPMYGIAAAVVVFISSPVQWLMSIVASAFFIPIVQKISHQIGLK</sequence>
<evidence type="ECO:0000256" key="1">
    <source>
        <dbReference type="ARBA" id="ARBA00022692"/>
    </source>
</evidence>
<keyword evidence="6" id="KW-1185">Reference proteome</keyword>
<dbReference type="PANTHER" id="PTHR37815">
    <property type="entry name" value="UPF0397 PROTEIN BC_2624-RELATED"/>
    <property type="match status" value="1"/>
</dbReference>
<keyword evidence="3" id="KW-0472">Membrane</keyword>